<protein>
    <submittedName>
        <fullName evidence="1">Uncharacterized protein</fullName>
    </submittedName>
</protein>
<reference evidence="1 2" key="1">
    <citation type="journal article" date="2023" name="IMA Fungus">
        <title>Comparative genomic study of the Penicillium genus elucidates a diverse pangenome and 15 lateral gene transfer events.</title>
        <authorList>
            <person name="Petersen C."/>
            <person name="Sorensen T."/>
            <person name="Nielsen M.R."/>
            <person name="Sondergaard T.E."/>
            <person name="Sorensen J.L."/>
            <person name="Fitzpatrick D.A."/>
            <person name="Frisvad J.C."/>
            <person name="Nielsen K.L."/>
        </authorList>
    </citation>
    <scope>NUCLEOTIDE SEQUENCE [LARGE SCALE GENOMIC DNA]</scope>
    <source>
        <strain evidence="1 2">IBT 29057</strain>
    </source>
</reference>
<organism evidence="1 2">
    <name type="scientific">Penicillium hetheringtonii</name>
    <dbReference type="NCBI Taxonomy" id="911720"/>
    <lineage>
        <taxon>Eukaryota</taxon>
        <taxon>Fungi</taxon>
        <taxon>Dikarya</taxon>
        <taxon>Ascomycota</taxon>
        <taxon>Pezizomycotina</taxon>
        <taxon>Eurotiomycetes</taxon>
        <taxon>Eurotiomycetidae</taxon>
        <taxon>Eurotiales</taxon>
        <taxon>Aspergillaceae</taxon>
        <taxon>Penicillium</taxon>
    </lineage>
</organism>
<sequence>MHTAKFVNDNITVSNDSDVKLTLYNEKDTDDPLTLLCLERLKKRFTGRIVTIEPYQTYSTRSWQLSEDMEFDADKEVTVTDQTIEQGNKVVRFS</sequence>
<dbReference type="EMBL" id="JAQJAC010000001">
    <property type="protein sequence ID" value="KAJ5599596.1"/>
    <property type="molecule type" value="Genomic_DNA"/>
</dbReference>
<evidence type="ECO:0000313" key="2">
    <source>
        <dbReference type="Proteomes" id="UP001216150"/>
    </source>
</evidence>
<evidence type="ECO:0000313" key="1">
    <source>
        <dbReference type="EMBL" id="KAJ5599596.1"/>
    </source>
</evidence>
<keyword evidence="2" id="KW-1185">Reference proteome</keyword>
<comment type="caution">
    <text evidence="1">The sequence shown here is derived from an EMBL/GenBank/DDBJ whole genome shotgun (WGS) entry which is preliminary data.</text>
</comment>
<accession>A0AAD6H1Y9</accession>
<proteinExistence type="predicted"/>
<gene>
    <name evidence="1" type="ORF">N7450_000663</name>
</gene>
<name>A0AAD6H1Y9_9EURO</name>
<dbReference type="AlphaFoldDB" id="A0AAD6H1Y9"/>
<dbReference type="Proteomes" id="UP001216150">
    <property type="component" value="Unassembled WGS sequence"/>
</dbReference>